<gene>
    <name evidence="22" type="ORF">LX81_02211</name>
</gene>
<dbReference type="InterPro" id="IPR007419">
    <property type="entry name" value="BFD-like_2Fe2S-bd_dom"/>
</dbReference>
<evidence type="ECO:0000256" key="14">
    <source>
        <dbReference type="ARBA" id="ARBA00034078"/>
    </source>
</evidence>
<dbReference type="InterPro" id="IPR036188">
    <property type="entry name" value="FAD/NAD-bd_sf"/>
</dbReference>
<dbReference type="RefSeq" id="WP_111537364.1">
    <property type="nucleotide sequence ID" value="NZ_QKZL01000008.1"/>
</dbReference>
<dbReference type="GO" id="GO:0020037">
    <property type="term" value="F:heme binding"/>
    <property type="evidence" value="ECO:0007669"/>
    <property type="project" value="InterPro"/>
</dbReference>
<evidence type="ECO:0000313" key="23">
    <source>
        <dbReference type="Proteomes" id="UP000248916"/>
    </source>
</evidence>
<name>A0A2W7NXL7_9RHOB</name>
<dbReference type="InterPro" id="IPR023753">
    <property type="entry name" value="FAD/NAD-binding_dom"/>
</dbReference>
<dbReference type="InterPro" id="IPR006066">
    <property type="entry name" value="NO2/SO3_Rdtase_FeS/sirohaem_BS"/>
</dbReference>
<dbReference type="Pfam" id="PF03460">
    <property type="entry name" value="NIR_SIR_ferr"/>
    <property type="match status" value="1"/>
</dbReference>
<keyword evidence="13 15" id="KW-0534">Nitrate assimilation</keyword>
<dbReference type="Gene3D" id="3.30.413.10">
    <property type="entry name" value="Sulfite Reductase Hemoprotein, domain 1"/>
    <property type="match status" value="1"/>
</dbReference>
<comment type="cofactor">
    <cofactor evidence="16">
        <name>siroheme</name>
        <dbReference type="ChEBI" id="CHEBI:60052"/>
    </cofactor>
    <text evidence="16">Binds 1 siroheme per subunit.</text>
</comment>
<dbReference type="PIRSF" id="PIRSF037149">
    <property type="entry name" value="NirB"/>
    <property type="match status" value="1"/>
</dbReference>
<comment type="pathway">
    <text evidence="2">Nitrogen metabolism; nitrate reduction (assimilation).</text>
</comment>
<dbReference type="Pfam" id="PF01077">
    <property type="entry name" value="NIR_SIR"/>
    <property type="match status" value="1"/>
</dbReference>
<evidence type="ECO:0000256" key="6">
    <source>
        <dbReference type="ARBA" id="ARBA00022630"/>
    </source>
</evidence>
<evidence type="ECO:0000256" key="15">
    <source>
        <dbReference type="PIRNR" id="PIRNR037149"/>
    </source>
</evidence>
<dbReference type="EMBL" id="QKZL01000008">
    <property type="protein sequence ID" value="PZX15942.1"/>
    <property type="molecule type" value="Genomic_DNA"/>
</dbReference>
<dbReference type="InterPro" id="IPR005117">
    <property type="entry name" value="NiRdtase/SiRdtase_haem-b_fer"/>
</dbReference>
<dbReference type="InterPro" id="IPR052034">
    <property type="entry name" value="NasD-like"/>
</dbReference>
<evidence type="ECO:0000259" key="17">
    <source>
        <dbReference type="Pfam" id="PF01077"/>
    </source>
</evidence>
<keyword evidence="6 15" id="KW-0285">Flavoprotein</keyword>
<dbReference type="SUPFAM" id="SSF51905">
    <property type="entry name" value="FAD/NAD(P)-binding domain"/>
    <property type="match status" value="2"/>
</dbReference>
<evidence type="ECO:0000256" key="3">
    <source>
        <dbReference type="ARBA" id="ARBA00010429"/>
    </source>
</evidence>
<dbReference type="PROSITE" id="PS00365">
    <property type="entry name" value="NIR_SIR"/>
    <property type="match status" value="1"/>
</dbReference>
<keyword evidence="11 16" id="KW-0408">Iron</keyword>
<dbReference type="InterPro" id="IPR016156">
    <property type="entry name" value="FAD/NAD-linked_Rdtase_dimer_sf"/>
</dbReference>
<dbReference type="SUPFAM" id="SSF56014">
    <property type="entry name" value="Nitrite and sulphite reductase 4Fe-4S domain-like"/>
    <property type="match status" value="1"/>
</dbReference>
<dbReference type="Gene3D" id="1.10.10.1100">
    <property type="entry name" value="BFD-like [2Fe-2S]-binding domain"/>
    <property type="match status" value="1"/>
</dbReference>
<dbReference type="Proteomes" id="UP000248916">
    <property type="component" value="Unassembled WGS sequence"/>
</dbReference>
<comment type="cofactor">
    <cofactor evidence="14">
        <name>[2Fe-2S] cluster</name>
        <dbReference type="ChEBI" id="CHEBI:190135"/>
    </cofactor>
</comment>
<dbReference type="GO" id="GO:0042128">
    <property type="term" value="P:nitrate assimilation"/>
    <property type="evidence" value="ECO:0007669"/>
    <property type="project" value="UniProtKB-UniRule"/>
</dbReference>
<dbReference type="Gene3D" id="3.30.390.30">
    <property type="match status" value="1"/>
</dbReference>
<feature type="binding site" evidence="16">
    <location>
        <position position="641"/>
    </location>
    <ligand>
        <name>[4Fe-4S] cluster</name>
        <dbReference type="ChEBI" id="CHEBI:49883"/>
    </ligand>
</feature>
<dbReference type="InterPro" id="IPR017121">
    <property type="entry name" value="Nitrite_Rdtase_lsu"/>
</dbReference>
<evidence type="ECO:0000256" key="16">
    <source>
        <dbReference type="PIRSR" id="PIRSR037149-1"/>
    </source>
</evidence>
<feature type="binding site" evidence="16">
    <location>
        <position position="675"/>
    </location>
    <ligand>
        <name>[4Fe-4S] cluster</name>
        <dbReference type="ChEBI" id="CHEBI:49883"/>
    </ligand>
</feature>
<feature type="domain" description="NADH-rubredoxin oxidoreductase C-terminal" evidence="21">
    <location>
        <begin position="312"/>
        <end position="379"/>
    </location>
</feature>
<proteinExistence type="inferred from homology"/>
<dbReference type="Gene3D" id="3.50.50.60">
    <property type="entry name" value="FAD/NAD(P)-binding domain"/>
    <property type="match status" value="2"/>
</dbReference>
<dbReference type="InterPro" id="IPR041575">
    <property type="entry name" value="Rubredoxin_C"/>
</dbReference>
<accession>A0A2W7NXL7</accession>
<dbReference type="InterPro" id="IPR036136">
    <property type="entry name" value="Nit/Sulf_reduc_fer-like_dom_sf"/>
</dbReference>
<dbReference type="GO" id="GO:0050661">
    <property type="term" value="F:NADP binding"/>
    <property type="evidence" value="ECO:0007669"/>
    <property type="project" value="UniProtKB-UniRule"/>
</dbReference>
<keyword evidence="4 16" id="KW-0004">4Fe-4S</keyword>
<organism evidence="22 23">
    <name type="scientific">Palleronia aestuarii</name>
    <dbReference type="NCBI Taxonomy" id="568105"/>
    <lineage>
        <taxon>Bacteria</taxon>
        <taxon>Pseudomonadati</taxon>
        <taxon>Pseudomonadota</taxon>
        <taxon>Alphaproteobacteria</taxon>
        <taxon>Rhodobacterales</taxon>
        <taxon>Roseobacteraceae</taxon>
        <taxon>Palleronia</taxon>
    </lineage>
</organism>
<evidence type="ECO:0000256" key="8">
    <source>
        <dbReference type="ARBA" id="ARBA00022723"/>
    </source>
</evidence>
<sequence>MERLVVIGAGMASGRLLEHLFEAAPGRFEVTLFNAEPRGNYNRIMLSPVLSGEKSYAEIVTHDDDWYAAHGVTCRFGERVQHIDRDRKVVTGATGDVPYDRLVIATGSDPFIIPCPGHDLDGVISYRDLDDTNRMIDQPPGTRAVVIGGGLLGLEAAAGLRLRGMEVTVLHLSGHLMDRQLDPAAGYLLRADLERRGISVMTQASTSRIRGEGRVEAVELEDGTILPADLVVMAVGIRPSVKLAQASGLTVGRAIEVDAQMRTSDPNVFAVGECVEFAGQLFGLVAPLYDQAKVLAATLLDEPAAFTPKQLSTKLKVTGCDLFSAGDFSDGQGREDIVFRDPARGIYKRLVVADDRLVGAVMYGDTADGNWFFGLIRDETDIAEMRETLIFGPAYQGGSVQDPLAAVAALPADAEICGCNGVCKGRIIEAIEGGATDLGAVRGATKASASCGTCTGLVEQVLAATLGDAFTITAAQPVCGCTDLSHEDVRRLIKSRELKSQPAVWQELGWRTPNGCHVCRPAVNFYLLADWPLEYHDDPQSRFVNERKHANIQKDGTFSVVPRMWGGITSASELRAIADAAEKYDVPTVKVTGGQRIDLLGVKGEDLPAIWADLNAAGLVSGHAYSKGLRTVKTCVGTDHCRFGTQDSTGLGIRLEKRLWGSWTPHKVKLAVSGCPRNCAEATCKDVGIVCVDSGYEIGVGGAAGMDVREVERLAKVATEDETVEWTVAFVQLYREHAKYLDRPYKWLAKVGLDWVIDTLSDPATRSALVERFDLSQTIYQTDPWAQHTARETARSFAPIADLTLEAAE</sequence>
<evidence type="ECO:0000256" key="9">
    <source>
        <dbReference type="ARBA" id="ARBA00022827"/>
    </source>
</evidence>
<dbReference type="PANTHER" id="PTHR43809">
    <property type="entry name" value="NITRITE REDUCTASE (NADH) LARGE SUBUNIT"/>
    <property type="match status" value="1"/>
</dbReference>
<comment type="caution">
    <text evidence="22">The sequence shown here is derived from an EMBL/GenBank/DDBJ whole genome shotgun (WGS) entry which is preliminary data.</text>
</comment>
<dbReference type="GO" id="GO:0051539">
    <property type="term" value="F:4 iron, 4 sulfur cluster binding"/>
    <property type="evidence" value="ECO:0007669"/>
    <property type="project" value="UniProtKB-KW"/>
</dbReference>
<dbReference type="InterPro" id="IPR041854">
    <property type="entry name" value="BFD-like_2Fe2S-bd_dom_sf"/>
</dbReference>
<feature type="domain" description="FAD/NAD(P)-binding" evidence="20">
    <location>
        <begin position="3"/>
        <end position="275"/>
    </location>
</feature>
<feature type="domain" description="Nitrite/Sulfite reductase ferredoxin-like" evidence="18">
    <location>
        <begin position="552"/>
        <end position="617"/>
    </location>
</feature>
<dbReference type="GO" id="GO:0050660">
    <property type="term" value="F:flavin adenine dinucleotide binding"/>
    <property type="evidence" value="ECO:0007669"/>
    <property type="project" value="UniProtKB-UniRule"/>
</dbReference>
<feature type="domain" description="Nitrite/sulphite reductase 4Fe-4S" evidence="17">
    <location>
        <begin position="627"/>
        <end position="763"/>
    </location>
</feature>
<evidence type="ECO:0000256" key="11">
    <source>
        <dbReference type="ARBA" id="ARBA00023004"/>
    </source>
</evidence>
<dbReference type="GO" id="GO:0051537">
    <property type="term" value="F:2 iron, 2 sulfur cluster binding"/>
    <property type="evidence" value="ECO:0007669"/>
    <property type="project" value="UniProtKB-KW"/>
</dbReference>
<feature type="binding site" evidence="16">
    <location>
        <position position="635"/>
    </location>
    <ligand>
        <name>[4Fe-4S] cluster</name>
        <dbReference type="ChEBI" id="CHEBI:49883"/>
    </ligand>
</feature>
<evidence type="ECO:0000256" key="12">
    <source>
        <dbReference type="ARBA" id="ARBA00023014"/>
    </source>
</evidence>
<keyword evidence="9 15" id="KW-0274">FAD</keyword>
<feature type="domain" description="BFD-like [2Fe-2S]-binding" evidence="19">
    <location>
        <begin position="478"/>
        <end position="527"/>
    </location>
</feature>
<evidence type="ECO:0000256" key="2">
    <source>
        <dbReference type="ARBA" id="ARBA00005096"/>
    </source>
</evidence>
<keyword evidence="23" id="KW-1185">Reference proteome</keyword>
<dbReference type="Pfam" id="PF04324">
    <property type="entry name" value="Fer2_BFD"/>
    <property type="match status" value="2"/>
</dbReference>
<reference evidence="22 23" key="1">
    <citation type="submission" date="2018-06" db="EMBL/GenBank/DDBJ databases">
        <title>Genomic Encyclopedia of Archaeal and Bacterial Type Strains, Phase II (KMG-II): from individual species to whole genera.</title>
        <authorList>
            <person name="Goeker M."/>
        </authorList>
    </citation>
    <scope>NUCLEOTIDE SEQUENCE [LARGE SCALE GENOMIC DNA]</scope>
    <source>
        <strain evidence="22 23">DSM 22009</strain>
    </source>
</reference>
<comment type="similarity">
    <text evidence="3">Belongs to the nitrite and sulfite reductase 4Fe-4S domain family.</text>
</comment>
<feature type="binding site" description="axial binding residue" evidence="16">
    <location>
        <position position="679"/>
    </location>
    <ligand>
        <name>siroheme</name>
        <dbReference type="ChEBI" id="CHEBI:60052"/>
    </ligand>
    <ligandPart>
        <name>Fe</name>
        <dbReference type="ChEBI" id="CHEBI:18248"/>
    </ligandPart>
</feature>
<evidence type="ECO:0000256" key="5">
    <source>
        <dbReference type="ARBA" id="ARBA00022617"/>
    </source>
</evidence>
<dbReference type="AlphaFoldDB" id="A0A2W7NXL7"/>
<evidence type="ECO:0000256" key="10">
    <source>
        <dbReference type="ARBA" id="ARBA00023002"/>
    </source>
</evidence>
<evidence type="ECO:0000256" key="1">
    <source>
        <dbReference type="ARBA" id="ARBA00001974"/>
    </source>
</evidence>
<dbReference type="NCBIfam" id="TIGR02374">
    <property type="entry name" value="nitri_red_nirB"/>
    <property type="match status" value="1"/>
</dbReference>
<dbReference type="PANTHER" id="PTHR43809:SF1">
    <property type="entry name" value="NITRITE REDUCTASE (NADH) LARGE SUBUNIT"/>
    <property type="match status" value="1"/>
</dbReference>
<dbReference type="CDD" id="cd19944">
    <property type="entry name" value="NirB_Fer2_BFD-like_2"/>
    <property type="match status" value="1"/>
</dbReference>
<dbReference type="PRINTS" id="PR00368">
    <property type="entry name" value="FADPNR"/>
</dbReference>
<dbReference type="PRINTS" id="PR00411">
    <property type="entry name" value="PNDRDTASEI"/>
</dbReference>
<evidence type="ECO:0000256" key="13">
    <source>
        <dbReference type="ARBA" id="ARBA00023063"/>
    </source>
</evidence>
<keyword evidence="8 16" id="KW-0479">Metal-binding</keyword>
<dbReference type="OrthoDB" id="9768666at2"/>
<dbReference type="Pfam" id="PF18267">
    <property type="entry name" value="Rubredoxin_C"/>
    <property type="match status" value="1"/>
</dbReference>
<dbReference type="Pfam" id="PF07992">
    <property type="entry name" value="Pyr_redox_2"/>
    <property type="match status" value="1"/>
</dbReference>
<keyword evidence="12 16" id="KW-0411">Iron-sulfur</keyword>
<dbReference type="InterPro" id="IPR006067">
    <property type="entry name" value="NO2/SO3_Rdtase_4Fe4S_dom"/>
</dbReference>
<dbReference type="PRINTS" id="PR00397">
    <property type="entry name" value="SIROHAEM"/>
</dbReference>
<keyword evidence="10" id="KW-0560">Oxidoreductase</keyword>
<keyword evidence="7" id="KW-0001">2Fe-2S</keyword>
<evidence type="ECO:0000256" key="4">
    <source>
        <dbReference type="ARBA" id="ARBA00022485"/>
    </source>
</evidence>
<evidence type="ECO:0000256" key="7">
    <source>
        <dbReference type="ARBA" id="ARBA00022714"/>
    </source>
</evidence>
<dbReference type="InterPro" id="IPR012744">
    <property type="entry name" value="Nitri_red_NirB"/>
</dbReference>
<comment type="cofactor">
    <cofactor evidence="1 15">
        <name>FAD</name>
        <dbReference type="ChEBI" id="CHEBI:57692"/>
    </cofactor>
</comment>
<feature type="domain" description="BFD-like [2Fe-2S]-binding" evidence="19">
    <location>
        <begin position="416"/>
        <end position="463"/>
    </location>
</feature>
<evidence type="ECO:0000259" key="21">
    <source>
        <dbReference type="Pfam" id="PF18267"/>
    </source>
</evidence>
<evidence type="ECO:0000259" key="20">
    <source>
        <dbReference type="Pfam" id="PF07992"/>
    </source>
</evidence>
<protein>
    <submittedName>
        <fullName evidence="22">Assimilatory nitrite reductase (NAD(P)H) large subunit</fullName>
    </submittedName>
</protein>
<evidence type="ECO:0000259" key="18">
    <source>
        <dbReference type="Pfam" id="PF03460"/>
    </source>
</evidence>
<evidence type="ECO:0000259" key="19">
    <source>
        <dbReference type="Pfam" id="PF04324"/>
    </source>
</evidence>
<dbReference type="GO" id="GO:0046872">
    <property type="term" value="F:metal ion binding"/>
    <property type="evidence" value="ECO:0007669"/>
    <property type="project" value="UniProtKB-KW"/>
</dbReference>
<dbReference type="GO" id="GO:0098809">
    <property type="term" value="F:nitrite reductase activity"/>
    <property type="evidence" value="ECO:0007669"/>
    <property type="project" value="InterPro"/>
</dbReference>
<feature type="binding site" evidence="16">
    <location>
        <position position="679"/>
    </location>
    <ligand>
        <name>[4Fe-4S] cluster</name>
        <dbReference type="ChEBI" id="CHEBI:49883"/>
    </ligand>
</feature>
<dbReference type="SUPFAM" id="SSF55124">
    <property type="entry name" value="Nitrite/Sulfite reductase N-terminal domain-like"/>
    <property type="match status" value="1"/>
</dbReference>
<keyword evidence="5 16" id="KW-0349">Heme</keyword>
<dbReference type="InterPro" id="IPR045854">
    <property type="entry name" value="NO2/SO3_Rdtase_4Fe4S_sf"/>
</dbReference>
<evidence type="ECO:0000313" key="22">
    <source>
        <dbReference type="EMBL" id="PZX15942.1"/>
    </source>
</evidence>
<dbReference type="UniPathway" id="UPA00653"/>
<comment type="cofactor">
    <cofactor evidence="16">
        <name>[4Fe-4S] cluster</name>
        <dbReference type="ChEBI" id="CHEBI:49883"/>
    </cofactor>
    <text evidence="16">Binds 1 [4Fe-4S] cluster per subunit.</text>
</comment>